<reference evidence="1" key="1">
    <citation type="submission" date="2014-09" db="EMBL/GenBank/DDBJ databases">
        <authorList>
            <person name="Magalhaes I.L.F."/>
            <person name="Oliveira U."/>
            <person name="Santos F.R."/>
            <person name="Vidigal T.H.D.A."/>
            <person name="Brescovit A.D."/>
            <person name="Santos A.J."/>
        </authorList>
    </citation>
    <scope>NUCLEOTIDE SEQUENCE</scope>
    <source>
        <tissue evidence="1">Shoot tissue taken approximately 20 cm above the soil surface</tissue>
    </source>
</reference>
<proteinExistence type="predicted"/>
<accession>A0A0A8Z335</accession>
<organism evidence="1">
    <name type="scientific">Arundo donax</name>
    <name type="common">Giant reed</name>
    <name type="synonym">Donax arundinaceus</name>
    <dbReference type="NCBI Taxonomy" id="35708"/>
    <lineage>
        <taxon>Eukaryota</taxon>
        <taxon>Viridiplantae</taxon>
        <taxon>Streptophyta</taxon>
        <taxon>Embryophyta</taxon>
        <taxon>Tracheophyta</taxon>
        <taxon>Spermatophyta</taxon>
        <taxon>Magnoliopsida</taxon>
        <taxon>Liliopsida</taxon>
        <taxon>Poales</taxon>
        <taxon>Poaceae</taxon>
        <taxon>PACMAD clade</taxon>
        <taxon>Arundinoideae</taxon>
        <taxon>Arundineae</taxon>
        <taxon>Arundo</taxon>
    </lineage>
</organism>
<reference evidence="1" key="2">
    <citation type="journal article" date="2015" name="Data Brief">
        <title>Shoot transcriptome of the giant reed, Arundo donax.</title>
        <authorList>
            <person name="Barrero R.A."/>
            <person name="Guerrero F.D."/>
            <person name="Moolhuijzen P."/>
            <person name="Goolsby J.A."/>
            <person name="Tidwell J."/>
            <person name="Bellgard S.E."/>
            <person name="Bellgard M.I."/>
        </authorList>
    </citation>
    <scope>NUCLEOTIDE SEQUENCE</scope>
    <source>
        <tissue evidence="1">Shoot tissue taken approximately 20 cm above the soil surface</tissue>
    </source>
</reference>
<protein>
    <submittedName>
        <fullName evidence="1">Uncharacterized protein</fullName>
    </submittedName>
</protein>
<dbReference type="AlphaFoldDB" id="A0A0A8Z335"/>
<dbReference type="EMBL" id="GBRH01268628">
    <property type="protein sequence ID" value="JAD29267.1"/>
    <property type="molecule type" value="Transcribed_RNA"/>
</dbReference>
<name>A0A0A8Z335_ARUDO</name>
<sequence length="40" mass="4742">MLKKKNMFGKMYRCIKKLAHGFRKPFCNNVVCRLKVALIL</sequence>
<evidence type="ECO:0000313" key="1">
    <source>
        <dbReference type="EMBL" id="JAD29267.1"/>
    </source>
</evidence>